<evidence type="ECO:0000313" key="2">
    <source>
        <dbReference type="Proteomes" id="UP000600026"/>
    </source>
</evidence>
<protein>
    <recommendedName>
        <fullName evidence="3">Proline dehydrogenase</fullName>
    </recommendedName>
</protein>
<gene>
    <name evidence="1" type="ORF">Sxan_05810</name>
</gene>
<accession>A0A919GSE6</accession>
<comment type="caution">
    <text evidence="1">The sequence shown here is derived from an EMBL/GenBank/DDBJ whole genome shotgun (WGS) entry which is preliminary data.</text>
</comment>
<organism evidence="1 2">
    <name type="scientific">Streptomyces xanthophaeus</name>
    <dbReference type="NCBI Taxonomy" id="67385"/>
    <lineage>
        <taxon>Bacteria</taxon>
        <taxon>Bacillati</taxon>
        <taxon>Actinomycetota</taxon>
        <taxon>Actinomycetes</taxon>
        <taxon>Kitasatosporales</taxon>
        <taxon>Streptomycetaceae</taxon>
        <taxon>Streptomyces</taxon>
    </lineage>
</organism>
<dbReference type="Proteomes" id="UP000600026">
    <property type="component" value="Unassembled WGS sequence"/>
</dbReference>
<name>A0A919GSE6_9ACTN</name>
<evidence type="ECO:0000313" key="1">
    <source>
        <dbReference type="EMBL" id="GHI83217.1"/>
    </source>
</evidence>
<sequence>MITDGRLGPMGSGLAALLGAAVGSATTLGAAIVNGRAQARSQHAQWNRQHRRDAYVGYLSALHDRDIAMDAVLDALRPDRPDLPDVDDKTDRFITLAREVHRACEIVVLEGPAPLAEVAQRITDASADLSRVMRRMAENAHAGNTALAAERERTLYRAVKDFRLAARSTIGKTD</sequence>
<dbReference type="EMBL" id="BNEE01000003">
    <property type="protein sequence ID" value="GHI83217.1"/>
    <property type="molecule type" value="Genomic_DNA"/>
</dbReference>
<keyword evidence="2" id="KW-1185">Reference proteome</keyword>
<evidence type="ECO:0008006" key="3">
    <source>
        <dbReference type="Google" id="ProtNLM"/>
    </source>
</evidence>
<reference evidence="1" key="1">
    <citation type="submission" date="2020-09" db="EMBL/GenBank/DDBJ databases">
        <title>Whole genome shotgun sequence of Streptomyces xanthophaeus NBRC 12829.</title>
        <authorList>
            <person name="Komaki H."/>
            <person name="Tamura T."/>
        </authorList>
    </citation>
    <scope>NUCLEOTIDE SEQUENCE</scope>
    <source>
        <strain evidence="1">NBRC 12829</strain>
    </source>
</reference>
<proteinExistence type="predicted"/>
<dbReference type="AlphaFoldDB" id="A0A919GSE6"/>